<dbReference type="GO" id="GO:0003677">
    <property type="term" value="F:DNA binding"/>
    <property type="evidence" value="ECO:0007669"/>
    <property type="project" value="UniProtKB-KW"/>
</dbReference>
<reference evidence="5 8" key="2">
    <citation type="submission" date="2016-10" db="EMBL/GenBank/DDBJ databases">
        <authorList>
            <person name="de Groot N.N."/>
        </authorList>
    </citation>
    <scope>NUCLEOTIDE SEQUENCE [LARGE SCALE GENOMIC DNA]</scope>
    <source>
        <strain evidence="8">BP1-145</strain>
        <strain evidence="5">BP1-148</strain>
    </source>
</reference>
<accession>A0A1H0HVJ2</accession>
<keyword evidence="4" id="KW-0804">Transcription</keyword>
<comment type="similarity">
    <text evidence="1">Belongs to the BlaI transcriptional regulatory family.</text>
</comment>
<evidence type="ECO:0000313" key="6">
    <source>
        <dbReference type="EMBL" id="SDO23134.1"/>
    </source>
</evidence>
<dbReference type="SUPFAM" id="SSF46785">
    <property type="entry name" value="Winged helix' DNA-binding domain"/>
    <property type="match status" value="1"/>
</dbReference>
<accession>A0A1G8A4S1</accession>
<dbReference type="Gene3D" id="1.10.10.10">
    <property type="entry name" value="Winged helix-like DNA-binding domain superfamily/Winged helix DNA-binding domain"/>
    <property type="match status" value="1"/>
</dbReference>
<dbReference type="InterPro" id="IPR036390">
    <property type="entry name" value="WH_DNA-bd_sf"/>
</dbReference>
<name>A0A1H0HVJ2_9BACT</name>
<dbReference type="Pfam" id="PF03965">
    <property type="entry name" value="Penicillinase_R"/>
    <property type="match status" value="1"/>
</dbReference>
<dbReference type="GO" id="GO:0045892">
    <property type="term" value="P:negative regulation of DNA-templated transcription"/>
    <property type="evidence" value="ECO:0007669"/>
    <property type="project" value="InterPro"/>
</dbReference>
<reference evidence="6 7" key="1">
    <citation type="submission" date="2016-10" db="EMBL/GenBank/DDBJ databases">
        <authorList>
            <person name="Varghese N."/>
            <person name="Submissions S."/>
        </authorList>
    </citation>
    <scope>NUCLEOTIDE SEQUENCE</scope>
    <source>
        <strain evidence="6">BP1-145</strain>
        <strain evidence="7">BP1-148</strain>
    </source>
</reference>
<evidence type="ECO:0000313" key="8">
    <source>
        <dbReference type="Proteomes" id="UP000199134"/>
    </source>
</evidence>
<dbReference type="Proteomes" id="UP000199134">
    <property type="component" value="Unassembled WGS sequence"/>
</dbReference>
<dbReference type="STRING" id="645274.SAMN04487901_11846"/>
<dbReference type="EMBL" id="FNCQ01000018">
    <property type="protein sequence ID" value="SDH15928.1"/>
    <property type="molecule type" value="Genomic_DNA"/>
</dbReference>
<keyword evidence="7" id="KW-1185">Reference proteome</keyword>
<proteinExistence type="inferred from homology"/>
<dbReference type="RefSeq" id="WP_091818884.1">
    <property type="nucleotide sequence ID" value="NZ_CP091790.1"/>
</dbReference>
<dbReference type="OrthoDB" id="1098508at2"/>
<keyword evidence="2" id="KW-0805">Transcription regulation</keyword>
<gene>
    <name evidence="6" type="ORF">SAMN04487900_11231</name>
    <name evidence="5" type="ORF">SAMN04487901_11846</name>
</gene>
<dbReference type="Gene3D" id="1.10.4040.10">
    <property type="entry name" value="Penicillinase repressor domain"/>
    <property type="match status" value="1"/>
</dbReference>
<evidence type="ECO:0000313" key="7">
    <source>
        <dbReference type="Proteomes" id="UP000198779"/>
    </source>
</evidence>
<keyword evidence="3" id="KW-0238">DNA-binding</keyword>
<evidence type="ECO:0000256" key="2">
    <source>
        <dbReference type="ARBA" id="ARBA00023015"/>
    </source>
</evidence>
<dbReference type="Proteomes" id="UP000198779">
    <property type="component" value="Unassembled WGS sequence"/>
</dbReference>
<evidence type="ECO:0000256" key="1">
    <source>
        <dbReference type="ARBA" id="ARBA00011046"/>
    </source>
</evidence>
<protein>
    <submittedName>
        <fullName evidence="6">Predicted transcriptional regulator</fullName>
    </submittedName>
</protein>
<dbReference type="EMBL" id="FNIW01000012">
    <property type="protein sequence ID" value="SDO23134.1"/>
    <property type="molecule type" value="Genomic_DNA"/>
</dbReference>
<sequence length="119" mass="14240">MKKLTDKELQIMEVLWENGSLSTRDIIQHLPDTTSHFNTIATYIRRLEQHGMIKHQELSPRFYTYQAAVSREQYVSYINKESITRFFDGSYMDFISRLVKHHEVSVDELKELIRMVEEE</sequence>
<organism evidence="6 8">
    <name type="scientific">Prevotella communis</name>
    <dbReference type="NCBI Taxonomy" id="2913614"/>
    <lineage>
        <taxon>Bacteria</taxon>
        <taxon>Pseudomonadati</taxon>
        <taxon>Bacteroidota</taxon>
        <taxon>Bacteroidia</taxon>
        <taxon>Bacteroidales</taxon>
        <taxon>Prevotellaceae</taxon>
        <taxon>Prevotella</taxon>
    </lineage>
</organism>
<dbReference type="InterPro" id="IPR005650">
    <property type="entry name" value="BlaI_family"/>
</dbReference>
<dbReference type="AlphaFoldDB" id="A0A1H0HVJ2"/>
<dbReference type="InterPro" id="IPR036388">
    <property type="entry name" value="WH-like_DNA-bd_sf"/>
</dbReference>
<evidence type="ECO:0000256" key="3">
    <source>
        <dbReference type="ARBA" id="ARBA00023125"/>
    </source>
</evidence>
<evidence type="ECO:0000313" key="5">
    <source>
        <dbReference type="EMBL" id="SDH15928.1"/>
    </source>
</evidence>
<dbReference type="PIRSF" id="PIRSF019455">
    <property type="entry name" value="CopR_AtkY"/>
    <property type="match status" value="1"/>
</dbReference>
<evidence type="ECO:0000256" key="4">
    <source>
        <dbReference type="ARBA" id="ARBA00023163"/>
    </source>
</evidence>